<accession>A0A9P7VJF1</accession>
<evidence type="ECO:0000313" key="1">
    <source>
        <dbReference type="EMBL" id="KAG7441582.1"/>
    </source>
</evidence>
<dbReference type="OrthoDB" id="2915046at2759"/>
<organism evidence="1 2">
    <name type="scientific">Guyanagaster necrorhizus</name>
    <dbReference type="NCBI Taxonomy" id="856835"/>
    <lineage>
        <taxon>Eukaryota</taxon>
        <taxon>Fungi</taxon>
        <taxon>Dikarya</taxon>
        <taxon>Basidiomycota</taxon>
        <taxon>Agaricomycotina</taxon>
        <taxon>Agaricomycetes</taxon>
        <taxon>Agaricomycetidae</taxon>
        <taxon>Agaricales</taxon>
        <taxon>Marasmiineae</taxon>
        <taxon>Physalacriaceae</taxon>
        <taxon>Guyanagaster</taxon>
    </lineage>
</organism>
<proteinExistence type="predicted"/>
<gene>
    <name evidence="1" type="ORF">BT62DRAFT_474162</name>
</gene>
<dbReference type="Proteomes" id="UP000812287">
    <property type="component" value="Unassembled WGS sequence"/>
</dbReference>
<dbReference type="AlphaFoldDB" id="A0A9P7VJF1"/>
<protein>
    <recommendedName>
        <fullName evidence="3">F-box domain-containing protein</fullName>
    </recommendedName>
</protein>
<name>A0A9P7VJF1_9AGAR</name>
<dbReference type="GeneID" id="66103376"/>
<keyword evidence="2" id="KW-1185">Reference proteome</keyword>
<dbReference type="RefSeq" id="XP_043035082.1">
    <property type="nucleotide sequence ID" value="XM_043181080.1"/>
</dbReference>
<comment type="caution">
    <text evidence="1">The sequence shown here is derived from an EMBL/GenBank/DDBJ whole genome shotgun (WGS) entry which is preliminary data.</text>
</comment>
<evidence type="ECO:0008006" key="3">
    <source>
        <dbReference type="Google" id="ProtNLM"/>
    </source>
</evidence>
<evidence type="ECO:0000313" key="2">
    <source>
        <dbReference type="Proteomes" id="UP000812287"/>
    </source>
</evidence>
<dbReference type="EMBL" id="MU250558">
    <property type="protein sequence ID" value="KAG7441582.1"/>
    <property type="molecule type" value="Genomic_DNA"/>
</dbReference>
<reference evidence="1" key="1">
    <citation type="submission" date="2020-11" db="EMBL/GenBank/DDBJ databases">
        <title>Adaptations for nitrogen fixation in a non-lichenized fungal sporocarp promotes dispersal by wood-feeding termites.</title>
        <authorList>
            <consortium name="DOE Joint Genome Institute"/>
            <person name="Koch R.A."/>
            <person name="Yoon G."/>
            <person name="Arayal U."/>
            <person name="Lail K."/>
            <person name="Amirebrahimi M."/>
            <person name="Labutti K."/>
            <person name="Lipzen A."/>
            <person name="Riley R."/>
            <person name="Barry K."/>
            <person name="Henrissat B."/>
            <person name="Grigoriev I.V."/>
            <person name="Herr J.R."/>
            <person name="Aime M.C."/>
        </authorList>
    </citation>
    <scope>NUCLEOTIDE SEQUENCE</scope>
    <source>
        <strain evidence="1">MCA 3950</strain>
    </source>
</reference>
<sequence>MAQTLPLELIEHITDEFRPDIETLRSSSLISKQWTVPAQQRLFSRVSIFPELVRAVPSTIDFPSSEDCAGYPFPQYVMDGSIDKFRELLEQAPHLADFVQELHLGTLKRRAAHVSYYYNSEEVLDGAFTRASEIVVRFWNLGSMSLSFAEDYDWEKLAFMHESLFHAVGSLRLRYLKIGHVTFPTRSQFIELLGNCVALQVLIIDYVKIGADADSETRQDAVEKLGPRLTELAVHAEPQSLSQIIQAFILPSSPVDVSSLLRLSLWCQYPKERTYQLISPTCSLLCKAQCLQHLRLFTSLAGTISLSCGVALSMTHPPPTFQARYINTWIPPACKHYMSATSSLDCLPRFSGSRRVSKTGVAQSLGWH</sequence>